<dbReference type="Proteomes" id="UP001157138">
    <property type="component" value="Unassembled WGS sequence"/>
</dbReference>
<dbReference type="CDD" id="cd17546">
    <property type="entry name" value="REC_hyHK_CKI1_RcsC-like"/>
    <property type="match status" value="1"/>
</dbReference>
<protein>
    <recommendedName>
        <fullName evidence="2">histidine kinase</fullName>
        <ecNumber evidence="2">2.7.13.3</ecNumber>
    </recommendedName>
</protein>
<gene>
    <name evidence="10" type="ORF">GCM10007938_22110</name>
</gene>
<evidence type="ECO:0000256" key="3">
    <source>
        <dbReference type="ARBA" id="ARBA00022553"/>
    </source>
</evidence>
<dbReference type="CDD" id="cd16922">
    <property type="entry name" value="HATPase_EvgS-ArcB-TorS-like"/>
    <property type="match status" value="1"/>
</dbReference>
<dbReference type="PANTHER" id="PTHR45339">
    <property type="entry name" value="HYBRID SIGNAL TRANSDUCTION HISTIDINE KINASE J"/>
    <property type="match status" value="1"/>
</dbReference>
<dbReference type="SUPFAM" id="SSF52172">
    <property type="entry name" value="CheY-like"/>
    <property type="match status" value="1"/>
</dbReference>
<dbReference type="InterPro" id="IPR003661">
    <property type="entry name" value="HisK_dim/P_dom"/>
</dbReference>
<dbReference type="SUPFAM" id="SSF47384">
    <property type="entry name" value="Homodimeric domain of signal transducing histidine kinase"/>
    <property type="match status" value="1"/>
</dbReference>
<evidence type="ECO:0000259" key="9">
    <source>
        <dbReference type="PROSITE" id="PS50110"/>
    </source>
</evidence>
<dbReference type="InterPro" id="IPR036097">
    <property type="entry name" value="HisK_dim/P_sf"/>
</dbReference>
<dbReference type="CDD" id="cd00082">
    <property type="entry name" value="HisKA"/>
    <property type="match status" value="1"/>
</dbReference>
<comment type="caution">
    <text evidence="10">The sequence shown here is derived from an EMBL/GenBank/DDBJ whole genome shotgun (WGS) entry which is preliminary data.</text>
</comment>
<feature type="transmembrane region" description="Helical" evidence="7">
    <location>
        <begin position="12"/>
        <end position="31"/>
    </location>
</feature>
<keyword evidence="7" id="KW-0472">Membrane</keyword>
<dbReference type="InterPro" id="IPR004358">
    <property type="entry name" value="Sig_transdc_His_kin-like_C"/>
</dbReference>
<evidence type="ECO:0000256" key="7">
    <source>
        <dbReference type="SAM" id="Phobius"/>
    </source>
</evidence>
<dbReference type="EMBL" id="BSPW01000043">
    <property type="protein sequence ID" value="GLT18432.1"/>
    <property type="molecule type" value="Genomic_DNA"/>
</dbReference>
<evidence type="ECO:0000256" key="6">
    <source>
        <dbReference type="PROSITE-ProRule" id="PRU00169"/>
    </source>
</evidence>
<dbReference type="RefSeq" id="WP_284192318.1">
    <property type="nucleotide sequence ID" value="NZ_BSPW01000043.1"/>
</dbReference>
<evidence type="ECO:0000313" key="10">
    <source>
        <dbReference type="EMBL" id="GLT18432.1"/>
    </source>
</evidence>
<comment type="catalytic activity">
    <reaction evidence="1">
        <text>ATP + protein L-histidine = ADP + protein N-phospho-L-histidine.</text>
        <dbReference type="EC" id="2.7.13.3"/>
    </reaction>
</comment>
<evidence type="ECO:0000313" key="11">
    <source>
        <dbReference type="Proteomes" id="UP001157138"/>
    </source>
</evidence>
<keyword evidence="7" id="KW-1133">Transmembrane helix</keyword>
<feature type="transmembrane region" description="Helical" evidence="7">
    <location>
        <begin position="292"/>
        <end position="313"/>
    </location>
</feature>
<name>A0ABQ6F130_9VIBR</name>
<dbReference type="InterPro" id="IPR011006">
    <property type="entry name" value="CheY-like_superfamily"/>
</dbReference>
<feature type="domain" description="Response regulatory" evidence="9">
    <location>
        <begin position="758"/>
        <end position="878"/>
    </location>
</feature>
<dbReference type="PANTHER" id="PTHR45339:SF1">
    <property type="entry name" value="HYBRID SIGNAL TRANSDUCTION HISTIDINE KINASE J"/>
    <property type="match status" value="1"/>
</dbReference>
<keyword evidence="5" id="KW-0902">Two-component regulatory system</keyword>
<dbReference type="Pfam" id="PF00072">
    <property type="entry name" value="Response_reg"/>
    <property type="match status" value="1"/>
</dbReference>
<dbReference type="PROSITE" id="PS50109">
    <property type="entry name" value="HIS_KIN"/>
    <property type="match status" value="1"/>
</dbReference>
<dbReference type="Pfam" id="PF00512">
    <property type="entry name" value="HisKA"/>
    <property type="match status" value="1"/>
</dbReference>
<keyword evidence="11" id="KW-1185">Reference proteome</keyword>
<dbReference type="Gene3D" id="3.30.565.10">
    <property type="entry name" value="Histidine kinase-like ATPase, C-terminal domain"/>
    <property type="match status" value="1"/>
</dbReference>
<sequence>MLLTNISIKNRLLILCLIPTLMIVVLSVNAVRDIQVKLHSNHVVMEKIESLKYLKQLTRYVSQMLDGSNDKNTRNNGQILALKSVNKVAQVAHTEKHNHHGFHGSNGTLANINSLLQLIPDTADLDDSERLNKGHDIYNALLLLYTSVQSIESHNLDLDIHQLELAMSDLNWLYFWMEREAWLVQEIEVNQLTYAQYVEDYFKISERQQFYFERIVNLSVHLIHTEPLLDVLPKVMSQRSQYFEKRTSTNSEGFVTFPFELENHNREVEKRLEALSDQLRRDLMSNIKWNQYTLYFFATVGALVFAAMFFWGASTLYRINSKLTDILVVLGGLSSSKNTDLVSVDGKDEFTQFAQGVNYIIQVQKDYEKALLLAKESAESANQTKSAFLANMSHEIRTPLNGIIGMTEILSDSHLNSSQREILSDIDVSSQALLVLINDILDLSKIESGNLELSPSHTDIREVTFEVMSMVSTKALKQQVELSVNFASNIPENLLLDEFRFKQILMNLLSNAVKFTQDGRVSVVVELCNEDDLLFLHFRVLDTGIGIQNEKLEEIFQPFIQQDEGITRRYGGTGLGLTICRQIAELMGGKVAVNSTLGEGSCFSFKVPAHGVCSEDKGRRIFKGNALLVVNESHYSALVQSEVERFGLVLAKVSNTHSAILLNEQFDVIFYSYHPQYSSRQDLASLKAHFQFAEIIGLQHHLYISSDYGALVSSNLTLPFLGRRLESAIFKATRSIEHNAADSGQERELVYPTSGTGCILIVEDNLMNQKIASFFLEKIGIEYQIASNGAEAVAMVQSEQHYTAILMDCMMPVMDGLTATRNIRAWEKELGKSHVPIVALTASVLPEEIDRCFEAGMDAYLSKPYKSQQLFDALEQLNVAV</sequence>
<organism evidence="10 11">
    <name type="scientific">Vibrio zhanjiangensis</name>
    <dbReference type="NCBI Taxonomy" id="1046128"/>
    <lineage>
        <taxon>Bacteria</taxon>
        <taxon>Pseudomonadati</taxon>
        <taxon>Pseudomonadota</taxon>
        <taxon>Gammaproteobacteria</taxon>
        <taxon>Vibrionales</taxon>
        <taxon>Vibrionaceae</taxon>
        <taxon>Vibrio</taxon>
    </lineage>
</organism>
<dbReference type="PROSITE" id="PS50110">
    <property type="entry name" value="RESPONSE_REGULATORY"/>
    <property type="match status" value="1"/>
</dbReference>
<evidence type="ECO:0000256" key="5">
    <source>
        <dbReference type="ARBA" id="ARBA00023012"/>
    </source>
</evidence>
<dbReference type="InterPro" id="IPR003594">
    <property type="entry name" value="HATPase_dom"/>
</dbReference>
<keyword evidence="3 6" id="KW-0597">Phosphoprotein</keyword>
<dbReference type="InterPro" id="IPR001789">
    <property type="entry name" value="Sig_transdc_resp-reg_receiver"/>
</dbReference>
<dbReference type="InterPro" id="IPR005467">
    <property type="entry name" value="His_kinase_dom"/>
</dbReference>
<keyword evidence="4" id="KW-0378">Hydrolase</keyword>
<accession>A0ABQ6F130</accession>
<keyword evidence="7" id="KW-0812">Transmembrane</keyword>
<dbReference type="SUPFAM" id="SSF55874">
    <property type="entry name" value="ATPase domain of HSP90 chaperone/DNA topoisomerase II/histidine kinase"/>
    <property type="match status" value="1"/>
</dbReference>
<evidence type="ECO:0000259" key="8">
    <source>
        <dbReference type="PROSITE" id="PS50109"/>
    </source>
</evidence>
<keyword evidence="10" id="KW-0808">Transferase</keyword>
<feature type="modified residue" description="4-aspartylphosphate" evidence="6">
    <location>
        <position position="808"/>
    </location>
</feature>
<dbReference type="EC" id="2.7.13.3" evidence="2"/>
<dbReference type="SMART" id="SM00388">
    <property type="entry name" value="HisKA"/>
    <property type="match status" value="1"/>
</dbReference>
<reference evidence="11" key="1">
    <citation type="journal article" date="2019" name="Int. J. Syst. Evol. Microbiol.">
        <title>The Global Catalogue of Microorganisms (GCM) 10K type strain sequencing project: providing services to taxonomists for standard genome sequencing and annotation.</title>
        <authorList>
            <consortium name="The Broad Institute Genomics Platform"/>
            <consortium name="The Broad Institute Genome Sequencing Center for Infectious Disease"/>
            <person name="Wu L."/>
            <person name="Ma J."/>
        </authorList>
    </citation>
    <scope>NUCLEOTIDE SEQUENCE [LARGE SCALE GENOMIC DNA]</scope>
    <source>
        <strain evidence="11">NBRC 108723</strain>
    </source>
</reference>
<dbReference type="GO" id="GO:0016301">
    <property type="term" value="F:kinase activity"/>
    <property type="evidence" value="ECO:0007669"/>
    <property type="project" value="UniProtKB-KW"/>
</dbReference>
<evidence type="ECO:0000256" key="4">
    <source>
        <dbReference type="ARBA" id="ARBA00022801"/>
    </source>
</evidence>
<dbReference type="SMART" id="SM00448">
    <property type="entry name" value="REC"/>
    <property type="match status" value="1"/>
</dbReference>
<evidence type="ECO:0000256" key="2">
    <source>
        <dbReference type="ARBA" id="ARBA00012438"/>
    </source>
</evidence>
<dbReference type="Gene3D" id="3.40.50.2300">
    <property type="match status" value="1"/>
</dbReference>
<evidence type="ECO:0000256" key="1">
    <source>
        <dbReference type="ARBA" id="ARBA00000085"/>
    </source>
</evidence>
<proteinExistence type="predicted"/>
<feature type="domain" description="Histidine kinase" evidence="8">
    <location>
        <begin position="391"/>
        <end position="611"/>
    </location>
</feature>
<dbReference type="Pfam" id="PF02518">
    <property type="entry name" value="HATPase_c"/>
    <property type="match status" value="1"/>
</dbReference>
<keyword evidence="10" id="KW-0418">Kinase</keyword>
<dbReference type="Gene3D" id="1.10.287.130">
    <property type="match status" value="1"/>
</dbReference>
<dbReference type="SMART" id="SM00387">
    <property type="entry name" value="HATPase_c"/>
    <property type="match status" value="1"/>
</dbReference>
<dbReference type="PRINTS" id="PR00344">
    <property type="entry name" value="BCTRLSENSOR"/>
</dbReference>
<dbReference type="InterPro" id="IPR036890">
    <property type="entry name" value="HATPase_C_sf"/>
</dbReference>